<feature type="region of interest" description="Disordered" evidence="1">
    <location>
        <begin position="277"/>
        <end position="335"/>
    </location>
</feature>
<reference evidence="3" key="1">
    <citation type="submission" date="2022-11" db="EMBL/GenBank/DDBJ databases">
        <authorList>
            <person name="Petersen C."/>
        </authorList>
    </citation>
    <scope>NUCLEOTIDE SEQUENCE</scope>
    <source>
        <strain evidence="3">IBT 34128</strain>
    </source>
</reference>
<dbReference type="PANTHER" id="PTHR36102">
    <property type="entry name" value="CHROMOSOME 10, WHOLE GENOME SHOTGUN SEQUENCE"/>
    <property type="match status" value="1"/>
</dbReference>
<evidence type="ECO:0000313" key="4">
    <source>
        <dbReference type="Proteomes" id="UP001141434"/>
    </source>
</evidence>
<dbReference type="GeneID" id="81390451"/>
<feature type="compositionally biased region" description="Basic and acidic residues" evidence="1">
    <location>
        <begin position="293"/>
        <end position="306"/>
    </location>
</feature>
<dbReference type="InterPro" id="IPR047092">
    <property type="entry name" value="AFUB_07903/YDR124W-like_hel"/>
</dbReference>
<dbReference type="OrthoDB" id="5338458at2759"/>
<dbReference type="RefSeq" id="XP_056516133.1">
    <property type="nucleotide sequence ID" value="XM_056651283.1"/>
</dbReference>
<gene>
    <name evidence="3" type="ORF">NUU61_000700</name>
</gene>
<feature type="compositionally biased region" description="Polar residues" evidence="1">
    <location>
        <begin position="317"/>
        <end position="330"/>
    </location>
</feature>
<dbReference type="PANTHER" id="PTHR36102:SF1">
    <property type="entry name" value="YDR124W-LIKE HELICAL BUNDLE DOMAIN-CONTAINING PROTEIN"/>
    <property type="match status" value="1"/>
</dbReference>
<comment type="caution">
    <text evidence="3">The sequence shown here is derived from an EMBL/GenBank/DDBJ whole genome shotgun (WGS) entry which is preliminary data.</text>
</comment>
<evidence type="ECO:0000313" key="3">
    <source>
        <dbReference type="EMBL" id="KAJ5114941.1"/>
    </source>
</evidence>
<organism evidence="3 4">
    <name type="scientific">Penicillium alfredii</name>
    <dbReference type="NCBI Taxonomy" id="1506179"/>
    <lineage>
        <taxon>Eukaryota</taxon>
        <taxon>Fungi</taxon>
        <taxon>Dikarya</taxon>
        <taxon>Ascomycota</taxon>
        <taxon>Pezizomycotina</taxon>
        <taxon>Eurotiomycetes</taxon>
        <taxon>Eurotiomycetidae</taxon>
        <taxon>Eurotiales</taxon>
        <taxon>Aspergillaceae</taxon>
        <taxon>Penicillium</taxon>
    </lineage>
</organism>
<feature type="region of interest" description="Disordered" evidence="1">
    <location>
        <begin position="50"/>
        <end position="86"/>
    </location>
</feature>
<protein>
    <recommendedName>
        <fullName evidence="2">Subtelomeric hrmA-associated cluster protein AFUB-079030/YDR124W-like helical bundle domain-containing protein</fullName>
    </recommendedName>
</protein>
<evidence type="ECO:0000259" key="2">
    <source>
        <dbReference type="Pfam" id="PF11001"/>
    </source>
</evidence>
<dbReference type="InterPro" id="IPR021264">
    <property type="entry name" value="AFUB_079030/YDR124W-like"/>
</dbReference>
<dbReference type="EMBL" id="JAPMSZ010000001">
    <property type="protein sequence ID" value="KAJ5114941.1"/>
    <property type="molecule type" value="Genomic_DNA"/>
</dbReference>
<name>A0A9W9GA56_9EURO</name>
<dbReference type="Proteomes" id="UP001141434">
    <property type="component" value="Unassembled WGS sequence"/>
</dbReference>
<feature type="domain" description="Subtelomeric hrmA-associated cluster protein AFUB-079030/YDR124W-like helical bundle" evidence="2">
    <location>
        <begin position="89"/>
        <end position="176"/>
    </location>
</feature>
<reference evidence="3" key="2">
    <citation type="journal article" date="2023" name="IMA Fungus">
        <title>Comparative genomic study of the Penicillium genus elucidates a diverse pangenome and 15 lateral gene transfer events.</title>
        <authorList>
            <person name="Petersen C."/>
            <person name="Sorensen T."/>
            <person name="Nielsen M.R."/>
            <person name="Sondergaard T.E."/>
            <person name="Sorensen J.L."/>
            <person name="Fitzpatrick D.A."/>
            <person name="Frisvad J.C."/>
            <person name="Nielsen K.L."/>
        </authorList>
    </citation>
    <scope>NUCLEOTIDE SEQUENCE</scope>
    <source>
        <strain evidence="3">IBT 34128</strain>
    </source>
</reference>
<dbReference type="AlphaFoldDB" id="A0A9W9GA56"/>
<evidence type="ECO:0000256" key="1">
    <source>
        <dbReference type="SAM" id="MobiDB-lite"/>
    </source>
</evidence>
<dbReference type="Pfam" id="PF11001">
    <property type="entry name" value="AFUB_07903_YDR124W_hel"/>
    <property type="match status" value="2"/>
</dbReference>
<keyword evidence="4" id="KW-1185">Reference proteome</keyword>
<feature type="domain" description="Subtelomeric hrmA-associated cluster protein AFUB-079030/YDR124W-like helical bundle" evidence="2">
    <location>
        <begin position="189"/>
        <end position="242"/>
    </location>
</feature>
<accession>A0A9W9GA56</accession>
<sequence length="395" mass="44316">MLCFERQLTYTSLAGPANPSPQTPWGVHPGPEWMPAGLTRPAELIPCEWQSQQSRWKRRDMKRTGMARPRPKSSSPPPTPPSGRTILRVGNRDLLRRYYEKAFEDFQQLNCRAIAKSYIKLVEPRKQVHYPYNGRKVISGVTQRVDPELTKPGWWPAGVLHREPDHLLKRGRCLVYSMVNESLASDPIPDRLRLLVHILCELKDSHGVTADKLRDASQDVRRQITPTNRLQVLDEIYFVRQMEERFLDGEVEANTLVQVTQTHLPEAIYQDGEELSSLPHAVPTSDPDVPDPSDEHSIPTLDEVKPHCHVQGLPLSPATSESSGPHSPTTGGFGSYSLGMAPSVLPHDISSVPKPLPTDPSYMTGYFSQSFIPPDRTSGFWPSEPHGNPGSQYGY</sequence>
<proteinExistence type="predicted"/>